<organism evidence="1 2">
    <name type="scientific">Paspalum notatum var. saurae</name>
    <dbReference type="NCBI Taxonomy" id="547442"/>
    <lineage>
        <taxon>Eukaryota</taxon>
        <taxon>Viridiplantae</taxon>
        <taxon>Streptophyta</taxon>
        <taxon>Embryophyta</taxon>
        <taxon>Tracheophyta</taxon>
        <taxon>Spermatophyta</taxon>
        <taxon>Magnoliopsida</taxon>
        <taxon>Liliopsida</taxon>
        <taxon>Poales</taxon>
        <taxon>Poaceae</taxon>
        <taxon>PACMAD clade</taxon>
        <taxon>Panicoideae</taxon>
        <taxon>Andropogonodae</taxon>
        <taxon>Paspaleae</taxon>
        <taxon>Paspalinae</taxon>
        <taxon>Paspalum</taxon>
    </lineage>
</organism>
<dbReference type="SMART" id="SM01157">
    <property type="entry name" value="DUF1719"/>
    <property type="match status" value="1"/>
</dbReference>
<keyword evidence="2" id="KW-1185">Reference proteome</keyword>
<dbReference type="InterPro" id="IPR013181">
    <property type="entry name" value="DUF1719"/>
</dbReference>
<dbReference type="PANTHER" id="PTHR33377:SF4">
    <property type="entry name" value="OS07G0285800 PROTEIN"/>
    <property type="match status" value="1"/>
</dbReference>
<accession>A0AAQ3WHH3</accession>
<dbReference type="PANTHER" id="PTHR33377">
    <property type="entry name" value="OS10G0134700 PROTEIN-RELATED"/>
    <property type="match status" value="1"/>
</dbReference>
<protein>
    <submittedName>
        <fullName evidence="1">Uncharacterized protein</fullName>
    </submittedName>
</protein>
<dbReference type="EMBL" id="CP144747">
    <property type="protein sequence ID" value="WVZ61707.1"/>
    <property type="molecule type" value="Genomic_DNA"/>
</dbReference>
<reference evidence="1 2" key="1">
    <citation type="submission" date="2024-02" db="EMBL/GenBank/DDBJ databases">
        <title>High-quality chromosome-scale genome assembly of Pensacola bahiagrass (Paspalum notatum Flugge var. saurae).</title>
        <authorList>
            <person name="Vega J.M."/>
            <person name="Podio M."/>
            <person name="Orjuela J."/>
            <person name="Siena L.A."/>
            <person name="Pessino S.C."/>
            <person name="Combes M.C."/>
            <person name="Mariac C."/>
            <person name="Albertini E."/>
            <person name="Pupilli F."/>
            <person name="Ortiz J.P.A."/>
            <person name="Leblanc O."/>
        </authorList>
    </citation>
    <scope>NUCLEOTIDE SEQUENCE [LARGE SCALE GENOMIC DNA]</scope>
    <source>
        <strain evidence="1">R1</strain>
        <tissue evidence="1">Leaf</tissue>
    </source>
</reference>
<dbReference type="Pfam" id="PF08224">
    <property type="entry name" value="DUF1719"/>
    <property type="match status" value="1"/>
</dbReference>
<name>A0AAQ3WHH3_PASNO</name>
<dbReference type="AlphaFoldDB" id="A0AAQ3WHH3"/>
<gene>
    <name evidence="1" type="ORF">U9M48_011537</name>
</gene>
<sequence length="434" mass="49013">MAEMLFSVVVQEAISKGVSFVLDKREEKKASSQGHLMERMEMAVGDLELALERSAKLPITEVSLLQRRKAIKFAYAEAMELLDKHKQGRPPVHGLEESETTQGLKRKRSWIIRAKSLFISSSAGFNLKMDDVRRFEWFADCAGRFVRDVESGCSLRHYTFCSPIASRHLLEGKTLKYESEQGNELRQFYIWPTCSKERGVEAVLQYLYKDSAAVEEKSFCLMLALRLSESTDIIQTLRAHMCPPWAGIQEWYMENGPLCRPDPACCRASRHGLCGSNGVSSESLSHMFPEQVHFFCFIRYVSALAQPAGTSSHSCCSSEETGCRSGGEVGRGDWMSPLAMAVAFVPHYNYAAVEKTGNANRRGDASIEQVGETLKSDAIKWFLRQPQLTEYKSDWHAKHGAAWFDVYKPRSQRTRWLQQDFQAATTMDLPAPST</sequence>
<proteinExistence type="predicted"/>
<evidence type="ECO:0000313" key="1">
    <source>
        <dbReference type="EMBL" id="WVZ61707.1"/>
    </source>
</evidence>
<evidence type="ECO:0000313" key="2">
    <source>
        <dbReference type="Proteomes" id="UP001341281"/>
    </source>
</evidence>
<dbReference type="Proteomes" id="UP001341281">
    <property type="component" value="Chromosome 03"/>
</dbReference>